<reference evidence="1" key="1">
    <citation type="journal article" date="2013" name="BMC Genomics">
        <title>Unscrambling butterfly oogenesis.</title>
        <authorList>
            <person name="Carter J.M."/>
            <person name="Baker S.C."/>
            <person name="Pink R."/>
            <person name="Carter D.R."/>
            <person name="Collins A."/>
            <person name="Tomlin J."/>
            <person name="Gibbs M."/>
            <person name="Breuker C.J."/>
        </authorList>
    </citation>
    <scope>NUCLEOTIDE SEQUENCE</scope>
    <source>
        <tissue evidence="1">Ovary</tissue>
    </source>
</reference>
<protein>
    <submittedName>
        <fullName evidence="1">Uncharacterized protein</fullName>
    </submittedName>
</protein>
<organism evidence="1">
    <name type="scientific">Pararge aegeria</name>
    <name type="common">speckled wood butterfly</name>
    <dbReference type="NCBI Taxonomy" id="116150"/>
    <lineage>
        <taxon>Eukaryota</taxon>
        <taxon>Metazoa</taxon>
        <taxon>Ecdysozoa</taxon>
        <taxon>Arthropoda</taxon>
        <taxon>Hexapoda</taxon>
        <taxon>Insecta</taxon>
        <taxon>Pterygota</taxon>
        <taxon>Neoptera</taxon>
        <taxon>Endopterygota</taxon>
        <taxon>Lepidoptera</taxon>
        <taxon>Glossata</taxon>
        <taxon>Ditrysia</taxon>
        <taxon>Papilionoidea</taxon>
        <taxon>Nymphalidae</taxon>
        <taxon>Satyrinae</taxon>
        <taxon>Satyrini</taxon>
        <taxon>Parargina</taxon>
        <taxon>Pararge</taxon>
    </lineage>
</organism>
<reference evidence="1" key="2">
    <citation type="submission" date="2013-05" db="EMBL/GenBank/DDBJ databases">
        <authorList>
            <person name="Carter J.-M."/>
            <person name="Baker S.C."/>
            <person name="Pink R."/>
            <person name="Carter D.R.F."/>
            <person name="Collins A."/>
            <person name="Tomlin J."/>
            <person name="Gibbs M."/>
            <person name="Breuker C.J."/>
        </authorList>
    </citation>
    <scope>NUCLEOTIDE SEQUENCE</scope>
    <source>
        <tissue evidence="1">Ovary</tissue>
    </source>
</reference>
<proteinExistence type="predicted"/>
<evidence type="ECO:0000313" key="1">
    <source>
        <dbReference type="EMBL" id="JAA85660.1"/>
    </source>
</evidence>
<dbReference type="EMBL" id="GAIX01006900">
    <property type="protein sequence ID" value="JAA85660.1"/>
    <property type="molecule type" value="Transcribed_RNA"/>
</dbReference>
<accession>S4PEU2</accession>
<sequence length="71" mass="8422">MVYESRNVERFIPTDEFHWSLRSLKVAYGEYAQAVQRPLVVTHLREVLAYRQMLCIPTELPTNDALKWIMP</sequence>
<dbReference type="AlphaFoldDB" id="S4PEU2"/>
<name>S4PEU2_9NEOP</name>